<dbReference type="Proteomes" id="UP000636793">
    <property type="component" value="Unassembled WGS sequence"/>
</dbReference>
<comment type="caution">
    <text evidence="4">The sequence shown here is derived from an EMBL/GenBank/DDBJ whole genome shotgun (WGS) entry which is preliminary data.</text>
</comment>
<keyword evidence="5" id="KW-1185">Reference proteome</keyword>
<reference evidence="4" key="1">
    <citation type="journal article" date="2014" name="Int. J. Syst. Evol. Microbiol.">
        <title>Complete genome sequence of Corynebacterium casei LMG S-19264T (=DSM 44701T), isolated from a smear-ripened cheese.</title>
        <authorList>
            <consortium name="US DOE Joint Genome Institute (JGI-PGF)"/>
            <person name="Walter F."/>
            <person name="Albersmeier A."/>
            <person name="Kalinowski J."/>
            <person name="Ruckert C."/>
        </authorList>
    </citation>
    <scope>NUCLEOTIDE SEQUENCE</scope>
    <source>
        <strain evidence="4">CGMCC 1.15085</strain>
    </source>
</reference>
<dbReference type="AlphaFoldDB" id="A0A916WN11"/>
<keyword evidence="1" id="KW-0732">Signal</keyword>
<gene>
    <name evidence="4" type="ORF">GCM10011492_04680</name>
</gene>
<proteinExistence type="predicted"/>
<evidence type="ECO:0000313" key="4">
    <source>
        <dbReference type="EMBL" id="GGB17882.1"/>
    </source>
</evidence>
<dbReference type="InterPro" id="IPR029051">
    <property type="entry name" value="DUF4352"/>
</dbReference>
<sequence>MPTDTGVPTVSAAPPSSVSADPAKVCNDNDTFLTPGAVAPSTKKAKWGKPLEFSQKYGGTVTITPEAPKVKKPSGDNDIFGPDDGQVSLLIKVTVKYKSGDETSIAGIYFALRDTKNNVCDFASLSDAVPKQQQFDDGDVSKTTPTYSGTLIYHVPANQDYKKYTLLYRAGTSDDKSSDAPVAWTN</sequence>
<evidence type="ECO:0000256" key="1">
    <source>
        <dbReference type="ARBA" id="ARBA00022729"/>
    </source>
</evidence>
<protein>
    <recommendedName>
        <fullName evidence="3">DUF4352 domain-containing protein</fullName>
    </recommendedName>
</protein>
<feature type="region of interest" description="Disordered" evidence="2">
    <location>
        <begin position="1"/>
        <end position="22"/>
    </location>
</feature>
<reference evidence="4" key="2">
    <citation type="submission" date="2020-09" db="EMBL/GenBank/DDBJ databases">
        <authorList>
            <person name="Sun Q."/>
            <person name="Zhou Y."/>
        </authorList>
    </citation>
    <scope>NUCLEOTIDE SEQUENCE</scope>
    <source>
        <strain evidence="4">CGMCC 1.15085</strain>
    </source>
</reference>
<evidence type="ECO:0000259" key="3">
    <source>
        <dbReference type="Pfam" id="PF11611"/>
    </source>
</evidence>
<dbReference type="EMBL" id="BMHI01000001">
    <property type="protein sequence ID" value="GGB17882.1"/>
    <property type="molecule type" value="Genomic_DNA"/>
</dbReference>
<dbReference type="Pfam" id="PF11611">
    <property type="entry name" value="DUF4352"/>
    <property type="match status" value="1"/>
</dbReference>
<feature type="compositionally biased region" description="Low complexity" evidence="2">
    <location>
        <begin position="7"/>
        <end position="22"/>
    </location>
</feature>
<organism evidence="4 5">
    <name type="scientific">Flexivirga endophytica</name>
    <dbReference type="NCBI Taxonomy" id="1849103"/>
    <lineage>
        <taxon>Bacteria</taxon>
        <taxon>Bacillati</taxon>
        <taxon>Actinomycetota</taxon>
        <taxon>Actinomycetes</taxon>
        <taxon>Micrococcales</taxon>
        <taxon>Dermacoccaceae</taxon>
        <taxon>Flexivirga</taxon>
    </lineage>
</organism>
<evidence type="ECO:0000313" key="5">
    <source>
        <dbReference type="Proteomes" id="UP000636793"/>
    </source>
</evidence>
<feature type="domain" description="DUF4352" evidence="3">
    <location>
        <begin position="69"/>
        <end position="174"/>
    </location>
</feature>
<dbReference type="InterPro" id="IPR029050">
    <property type="entry name" value="Immunoprotect_excell_Ig-like"/>
</dbReference>
<name>A0A916WN11_9MICO</name>
<evidence type="ECO:0000256" key="2">
    <source>
        <dbReference type="SAM" id="MobiDB-lite"/>
    </source>
</evidence>
<dbReference type="Gene3D" id="2.60.40.1240">
    <property type="match status" value="1"/>
</dbReference>
<accession>A0A916WN11</accession>